<gene>
    <name evidence="2" type="ORF">CWD94_14050</name>
</gene>
<comment type="caution">
    <text evidence="2">The sequence shown here is derived from an EMBL/GenBank/DDBJ whole genome shotgun (WGS) entry which is preliminary data.</text>
</comment>
<accession>A0A2M9Q498</accession>
<dbReference type="Pfam" id="PF00656">
    <property type="entry name" value="Peptidase_C14"/>
    <property type="match status" value="1"/>
</dbReference>
<organism evidence="2 3">
    <name type="scientific">Lysinibacillus xylanilyticus</name>
    <dbReference type="NCBI Taxonomy" id="582475"/>
    <lineage>
        <taxon>Bacteria</taxon>
        <taxon>Bacillati</taxon>
        <taxon>Bacillota</taxon>
        <taxon>Bacilli</taxon>
        <taxon>Bacillales</taxon>
        <taxon>Bacillaceae</taxon>
        <taxon>Lysinibacillus</taxon>
    </lineage>
</organism>
<dbReference type="AlphaFoldDB" id="A0A2M9Q498"/>
<dbReference type="Gene3D" id="3.40.50.1460">
    <property type="match status" value="1"/>
</dbReference>
<feature type="domain" description="Peptidase C14 caspase" evidence="1">
    <location>
        <begin position="4"/>
        <end position="35"/>
    </location>
</feature>
<reference evidence="2 3" key="1">
    <citation type="submission" date="2017-11" db="EMBL/GenBank/DDBJ databases">
        <title>Bacterial isolate from king chilli rhizosphere.</title>
        <authorList>
            <person name="Takhelmayum P."/>
            <person name="Sarangthem I."/>
        </authorList>
    </citation>
    <scope>NUCLEOTIDE SEQUENCE [LARGE SCALE GENOMIC DNA]</scope>
    <source>
        <strain evidence="3">t26</strain>
    </source>
</reference>
<dbReference type="EMBL" id="PHQY01000646">
    <property type="protein sequence ID" value="PJO42905.1"/>
    <property type="molecule type" value="Genomic_DNA"/>
</dbReference>
<dbReference type="Proteomes" id="UP000232101">
    <property type="component" value="Unassembled WGS sequence"/>
</dbReference>
<sequence length="44" mass="5107">MPERYAILIGINDYSDKPLNYCVNDANEVAKTLIDRCLYKENNI</sequence>
<dbReference type="GO" id="GO:0004197">
    <property type="term" value="F:cysteine-type endopeptidase activity"/>
    <property type="evidence" value="ECO:0007669"/>
    <property type="project" value="InterPro"/>
</dbReference>
<evidence type="ECO:0000259" key="1">
    <source>
        <dbReference type="Pfam" id="PF00656"/>
    </source>
</evidence>
<proteinExistence type="predicted"/>
<name>A0A2M9Q498_9BACI</name>
<protein>
    <recommendedName>
        <fullName evidence="1">Peptidase C14 caspase domain-containing protein</fullName>
    </recommendedName>
</protein>
<evidence type="ECO:0000313" key="3">
    <source>
        <dbReference type="Proteomes" id="UP000232101"/>
    </source>
</evidence>
<dbReference type="RefSeq" id="WP_100543551.1">
    <property type="nucleotide sequence ID" value="NZ_PHQY01000646.1"/>
</dbReference>
<evidence type="ECO:0000313" key="2">
    <source>
        <dbReference type="EMBL" id="PJO42905.1"/>
    </source>
</evidence>
<dbReference type="InterPro" id="IPR011600">
    <property type="entry name" value="Pept_C14_caspase"/>
</dbReference>
<dbReference type="GO" id="GO:0006508">
    <property type="term" value="P:proteolysis"/>
    <property type="evidence" value="ECO:0007669"/>
    <property type="project" value="InterPro"/>
</dbReference>